<accession>A0A8H6SUD2</accession>
<evidence type="ECO:0000313" key="2">
    <source>
        <dbReference type="EMBL" id="KAF7304542.1"/>
    </source>
</evidence>
<dbReference type="InterPro" id="IPR001810">
    <property type="entry name" value="F-box_dom"/>
</dbReference>
<organism evidence="2 3">
    <name type="scientific">Mycena chlorophos</name>
    <name type="common">Agaric fungus</name>
    <name type="synonym">Agaricus chlorophos</name>
    <dbReference type="NCBI Taxonomy" id="658473"/>
    <lineage>
        <taxon>Eukaryota</taxon>
        <taxon>Fungi</taxon>
        <taxon>Dikarya</taxon>
        <taxon>Basidiomycota</taxon>
        <taxon>Agaricomycotina</taxon>
        <taxon>Agaricomycetes</taxon>
        <taxon>Agaricomycetidae</taxon>
        <taxon>Agaricales</taxon>
        <taxon>Marasmiineae</taxon>
        <taxon>Mycenaceae</taxon>
        <taxon>Mycena</taxon>
    </lineage>
</organism>
<dbReference type="CDD" id="cd09917">
    <property type="entry name" value="F-box_SF"/>
    <property type="match status" value="1"/>
</dbReference>
<name>A0A8H6SUD2_MYCCL</name>
<dbReference type="PROSITE" id="PS50181">
    <property type="entry name" value="FBOX"/>
    <property type="match status" value="1"/>
</dbReference>
<sequence length="560" mass="61609">MTRSSSPMAVLPDELLLRIFSLAPDDTLFSLAPVSRHVHEMALLCHLERHGVSLADIEAGDIPRGRSRAPSCIIRALFLARFVPQIRNLRLGFTAGESLPSIARDLRLLRAIASRNGGAKGPATISLDIRIQLDVDYLHDNAADALAFSAALAELLVVHGIHPAKPFVLVDSTRIVACPGPRRHGPTIPFRRRKRGDEDVGYMKEIREETHNFLSRIAGEQSQTINIDLLWRSNSESSRSKGYDRLGALCVVNAETLTHFAPVLQSGSSVLAAIPEVLRRLTFPSLQVMRLSFQLAFPKAEKSGPDADPALVDFLCRHSGIRVLRLDGARAEATAANDAPPQDAWKNVVSWLSPGPLTMRRSNPQHRPPPPILPPNTLTAVNHLFSDIRLGAWLLSPASRGLPNLTAVTLRLHSTSIETTRAAYATVIKGIAGRPLIRKLVLQIADWAPWHDAHGLGHGHGHDPQQLAPECGLAHLAELHLVSMPSYLDYLPRAVLYQKAMVLWLERFPPFSAGLRSLTLWLTYAGEEELMKRLRELAARRGVQIRIGADVLPRDASDIV</sequence>
<dbReference type="Pfam" id="PF12937">
    <property type="entry name" value="F-box-like"/>
    <property type="match status" value="1"/>
</dbReference>
<dbReference type="Proteomes" id="UP000613580">
    <property type="component" value="Unassembled WGS sequence"/>
</dbReference>
<dbReference type="AlphaFoldDB" id="A0A8H6SUD2"/>
<evidence type="ECO:0000259" key="1">
    <source>
        <dbReference type="PROSITE" id="PS50181"/>
    </source>
</evidence>
<feature type="domain" description="F-box" evidence="1">
    <location>
        <begin position="5"/>
        <end position="41"/>
    </location>
</feature>
<gene>
    <name evidence="2" type="ORF">HMN09_00856900</name>
</gene>
<protein>
    <recommendedName>
        <fullName evidence="1">F-box domain-containing protein</fullName>
    </recommendedName>
</protein>
<dbReference type="InterPro" id="IPR036047">
    <property type="entry name" value="F-box-like_dom_sf"/>
</dbReference>
<comment type="caution">
    <text evidence="2">The sequence shown here is derived from an EMBL/GenBank/DDBJ whole genome shotgun (WGS) entry which is preliminary data.</text>
</comment>
<evidence type="ECO:0000313" key="3">
    <source>
        <dbReference type="Proteomes" id="UP000613580"/>
    </source>
</evidence>
<dbReference type="SUPFAM" id="SSF81383">
    <property type="entry name" value="F-box domain"/>
    <property type="match status" value="1"/>
</dbReference>
<keyword evidence="3" id="KW-1185">Reference proteome</keyword>
<proteinExistence type="predicted"/>
<dbReference type="OrthoDB" id="2971629at2759"/>
<dbReference type="EMBL" id="JACAZE010000011">
    <property type="protein sequence ID" value="KAF7304542.1"/>
    <property type="molecule type" value="Genomic_DNA"/>
</dbReference>
<reference evidence="2" key="1">
    <citation type="submission" date="2020-05" db="EMBL/GenBank/DDBJ databases">
        <title>Mycena genomes resolve the evolution of fungal bioluminescence.</title>
        <authorList>
            <person name="Tsai I.J."/>
        </authorList>
    </citation>
    <scope>NUCLEOTIDE SEQUENCE</scope>
    <source>
        <strain evidence="2">110903Hualien_Pintung</strain>
    </source>
</reference>